<dbReference type="InterPro" id="IPR008395">
    <property type="entry name" value="Agenet-like_dom"/>
</dbReference>
<accession>A0A251T6T4</accession>
<dbReference type="InterPro" id="IPR014002">
    <property type="entry name" value="Agenet_dom_plant"/>
</dbReference>
<evidence type="ECO:0000313" key="4">
    <source>
        <dbReference type="EMBL" id="OTG06479.1"/>
    </source>
</evidence>
<feature type="region of interest" description="Disordered" evidence="1">
    <location>
        <begin position="204"/>
        <end position="228"/>
    </location>
</feature>
<evidence type="ECO:0000313" key="3">
    <source>
        <dbReference type="EMBL" id="KAF5779893.1"/>
    </source>
</evidence>
<evidence type="ECO:0000259" key="2">
    <source>
        <dbReference type="SMART" id="SM00743"/>
    </source>
</evidence>
<dbReference type="EMBL" id="CM007901">
    <property type="protein sequence ID" value="OTG06479.1"/>
    <property type="molecule type" value="Genomic_DNA"/>
</dbReference>
<proteinExistence type="predicted"/>
<reference evidence="3" key="3">
    <citation type="submission" date="2020-06" db="EMBL/GenBank/DDBJ databases">
        <title>Helianthus annuus Genome sequencing and assembly Release 2.</title>
        <authorList>
            <person name="Gouzy J."/>
            <person name="Langlade N."/>
            <person name="Munos S."/>
        </authorList>
    </citation>
    <scope>NUCLEOTIDE SEQUENCE</scope>
    <source>
        <tissue evidence="3">Leaves</tissue>
    </source>
</reference>
<name>A0A251T6T4_HELAN</name>
<dbReference type="Proteomes" id="UP000215914">
    <property type="component" value="Chromosome 12"/>
</dbReference>
<dbReference type="OrthoDB" id="1894168at2759"/>
<keyword evidence="5" id="KW-1185">Reference proteome</keyword>
<organism evidence="4 5">
    <name type="scientific">Helianthus annuus</name>
    <name type="common">Common sunflower</name>
    <dbReference type="NCBI Taxonomy" id="4232"/>
    <lineage>
        <taxon>Eukaryota</taxon>
        <taxon>Viridiplantae</taxon>
        <taxon>Streptophyta</taxon>
        <taxon>Embryophyta</taxon>
        <taxon>Tracheophyta</taxon>
        <taxon>Spermatophyta</taxon>
        <taxon>Magnoliopsida</taxon>
        <taxon>eudicotyledons</taxon>
        <taxon>Gunneridae</taxon>
        <taxon>Pentapetalae</taxon>
        <taxon>asterids</taxon>
        <taxon>campanulids</taxon>
        <taxon>Asterales</taxon>
        <taxon>Asteraceae</taxon>
        <taxon>Asteroideae</taxon>
        <taxon>Heliantheae alliance</taxon>
        <taxon>Heliantheae</taxon>
        <taxon>Helianthus</taxon>
    </lineage>
</organism>
<evidence type="ECO:0000313" key="5">
    <source>
        <dbReference type="Proteomes" id="UP000215914"/>
    </source>
</evidence>
<reference evidence="3 5" key="1">
    <citation type="journal article" date="2017" name="Nature">
        <title>The sunflower genome provides insights into oil metabolism, flowering and Asterid evolution.</title>
        <authorList>
            <person name="Badouin H."/>
            <person name="Gouzy J."/>
            <person name="Grassa C.J."/>
            <person name="Murat F."/>
            <person name="Staton S.E."/>
            <person name="Cottret L."/>
            <person name="Lelandais-Briere C."/>
            <person name="Owens G.L."/>
            <person name="Carrere S."/>
            <person name="Mayjonade B."/>
            <person name="Legrand L."/>
            <person name="Gill N."/>
            <person name="Kane N.C."/>
            <person name="Bowers J.E."/>
            <person name="Hubner S."/>
            <person name="Bellec A."/>
            <person name="Berard A."/>
            <person name="Berges H."/>
            <person name="Blanchet N."/>
            <person name="Boniface M.C."/>
            <person name="Brunel D."/>
            <person name="Catrice O."/>
            <person name="Chaidir N."/>
            <person name="Claudel C."/>
            <person name="Donnadieu C."/>
            <person name="Faraut T."/>
            <person name="Fievet G."/>
            <person name="Helmstetter N."/>
            <person name="King M."/>
            <person name="Knapp S.J."/>
            <person name="Lai Z."/>
            <person name="Le Paslier M.C."/>
            <person name="Lippi Y."/>
            <person name="Lorenzon L."/>
            <person name="Mandel J.R."/>
            <person name="Marage G."/>
            <person name="Marchand G."/>
            <person name="Marquand E."/>
            <person name="Bret-Mestries E."/>
            <person name="Morien E."/>
            <person name="Nambeesan S."/>
            <person name="Nguyen T."/>
            <person name="Pegot-Espagnet P."/>
            <person name="Pouilly N."/>
            <person name="Raftis F."/>
            <person name="Sallet E."/>
            <person name="Schiex T."/>
            <person name="Thomas J."/>
            <person name="Vandecasteele C."/>
            <person name="Vares D."/>
            <person name="Vear F."/>
            <person name="Vautrin S."/>
            <person name="Crespi M."/>
            <person name="Mangin B."/>
            <person name="Burke J.M."/>
            <person name="Salse J."/>
            <person name="Munos S."/>
            <person name="Vincourt P."/>
            <person name="Rieseberg L.H."/>
            <person name="Langlade N.B."/>
        </authorList>
    </citation>
    <scope>NUCLEOTIDE SEQUENCE [LARGE SCALE GENOMIC DNA]</scope>
    <source>
        <strain evidence="5">cv. SF193</strain>
        <tissue evidence="3">Leaves</tissue>
    </source>
</reference>
<dbReference type="FunCoup" id="A0A251T6T4">
    <property type="interactions" value="1127"/>
</dbReference>
<protein>
    <submittedName>
        <fullName evidence="3">Agenet-like domain-containing protein</fullName>
    </submittedName>
    <submittedName>
        <fullName evidence="4">Putative agenet-like domain, Agenet domain, plant type</fullName>
    </submittedName>
</protein>
<feature type="compositionally biased region" description="Basic and acidic residues" evidence="1">
    <location>
        <begin position="257"/>
        <end position="268"/>
    </location>
</feature>
<evidence type="ECO:0000256" key="1">
    <source>
        <dbReference type="SAM" id="MobiDB-lite"/>
    </source>
</evidence>
<reference evidence="4" key="2">
    <citation type="submission" date="2017-02" db="EMBL/GenBank/DDBJ databases">
        <title>Sunflower complete genome.</title>
        <authorList>
            <person name="Langlade N."/>
            <person name="Munos S."/>
        </authorList>
    </citation>
    <scope>NUCLEOTIDE SEQUENCE [LARGE SCALE GENOMIC DNA]</scope>
    <source>
        <tissue evidence="4">Leaves</tissue>
    </source>
</reference>
<sequence>MEKASFKVGQLAEMRTFEDGFRSAWFRCKINDIKRNENKILLDYIDFELEEPSWVEIYQMPPYARKSKHFKRQLMVRPQYPAIYYKDQMPPLSSISQESSVVIHGKWKVGNMVDWFKDDCFWSARVVKLLSHDKVQIELPLPPVGEGKEGEERKLEALCKDLRPCLDWSETKGWTFHIVEGQTLCDAKLIIPTKQGTDLEVEHAADGPANASSTTCIPTEGDRDRDSAQNENAKMDLEVEHAADGPVNASSTTRIPTEGDRDGEQNENAKTDCGLVESSESVSSLRVEKRKAAELAAPEEVEKRELNIMREDTLEAAMVDLEELVNKVNWLQRLIKSPATTSSSWKFA</sequence>
<feature type="region of interest" description="Disordered" evidence="1">
    <location>
        <begin position="240"/>
        <end position="268"/>
    </location>
</feature>
<dbReference type="EMBL" id="MNCJ02000327">
    <property type="protein sequence ID" value="KAF5779893.1"/>
    <property type="molecule type" value="Genomic_DNA"/>
</dbReference>
<dbReference type="SMART" id="SM00743">
    <property type="entry name" value="Agenet"/>
    <property type="match status" value="1"/>
</dbReference>
<dbReference type="Gramene" id="mRNA:HanXRQr2_Chr12g0564801">
    <property type="protein sequence ID" value="mRNA:HanXRQr2_Chr12g0564801"/>
    <property type="gene ID" value="HanXRQr2_Chr12g0564801"/>
</dbReference>
<dbReference type="OMA" id="ENAKTDC"/>
<feature type="domain" description="Agenet" evidence="2">
    <location>
        <begin position="105"/>
        <end position="170"/>
    </location>
</feature>
<dbReference type="AlphaFoldDB" id="A0A251T6T4"/>
<dbReference type="PANTHER" id="PTHR36805:SF7">
    <property type="entry name" value="AGENET DOMAIN-CONTAINING PROTEIN"/>
    <property type="match status" value="1"/>
</dbReference>
<gene>
    <name evidence="4" type="ORF">HannXRQ_Chr12g0386161</name>
    <name evidence="3" type="ORF">HanXRQr2_Chr12g0564801</name>
</gene>
<dbReference type="InParanoid" id="A0A251T6T4"/>
<dbReference type="PANTHER" id="PTHR36805">
    <property type="entry name" value="AGENET DOMAIN-CONTAINING PROTEIN"/>
    <property type="match status" value="1"/>
</dbReference>
<dbReference type="Pfam" id="PF05641">
    <property type="entry name" value="Agenet"/>
    <property type="match status" value="1"/>
</dbReference>